<feature type="region of interest" description="Disordered" evidence="13">
    <location>
        <begin position="1574"/>
        <end position="1610"/>
    </location>
</feature>
<feature type="compositionally biased region" description="Polar residues" evidence="13">
    <location>
        <begin position="1036"/>
        <end position="1052"/>
    </location>
</feature>
<dbReference type="FunFam" id="3.30.565.10:FF:000010">
    <property type="entry name" value="Sensor histidine kinase RcsC"/>
    <property type="match status" value="1"/>
</dbReference>
<feature type="transmembrane region" description="Helical" evidence="14">
    <location>
        <begin position="177"/>
        <end position="197"/>
    </location>
</feature>
<feature type="region of interest" description="Disordered" evidence="13">
    <location>
        <begin position="1493"/>
        <end position="1520"/>
    </location>
</feature>
<feature type="domain" description="Histidine kinase" evidence="15">
    <location>
        <begin position="336"/>
        <end position="556"/>
    </location>
</feature>
<feature type="transmembrane region" description="Helical" evidence="14">
    <location>
        <begin position="242"/>
        <end position="265"/>
    </location>
</feature>
<evidence type="ECO:0000256" key="5">
    <source>
        <dbReference type="ARBA" id="ARBA00022553"/>
    </source>
</evidence>
<evidence type="ECO:0000313" key="18">
    <source>
        <dbReference type="EMBL" id="CAE0502369.1"/>
    </source>
</evidence>
<feature type="compositionally biased region" description="Basic and acidic residues" evidence="13">
    <location>
        <begin position="1574"/>
        <end position="1584"/>
    </location>
</feature>
<dbReference type="InterPro" id="IPR005467">
    <property type="entry name" value="His_kinase_dom"/>
</dbReference>
<dbReference type="InterPro" id="IPR001789">
    <property type="entry name" value="Sig_transdc_resp-reg_receiver"/>
</dbReference>
<keyword evidence="8" id="KW-0418">Kinase</keyword>
<feature type="region of interest" description="Disordered" evidence="13">
    <location>
        <begin position="839"/>
        <end position="875"/>
    </location>
</feature>
<keyword evidence="9 14" id="KW-1133">Transmembrane helix</keyword>
<dbReference type="SUPFAM" id="SSF47384">
    <property type="entry name" value="Homodimeric domain of signal transducing histidine kinase"/>
    <property type="match status" value="1"/>
</dbReference>
<evidence type="ECO:0000256" key="10">
    <source>
        <dbReference type="ARBA" id="ARBA00023136"/>
    </source>
</evidence>
<comment type="similarity">
    <text evidence="3">Belongs to the archaeal/bacterial/fungal opsin family.</text>
</comment>
<evidence type="ECO:0000256" key="4">
    <source>
        <dbReference type="ARBA" id="ARBA00012438"/>
    </source>
</evidence>
<keyword evidence="6" id="KW-0808">Transferase</keyword>
<dbReference type="PRINTS" id="PR00344">
    <property type="entry name" value="BCTRLSENSOR"/>
</dbReference>
<dbReference type="InterPro" id="IPR004358">
    <property type="entry name" value="Sig_transdc_His_kin-like_C"/>
</dbReference>
<dbReference type="GO" id="GO:0000155">
    <property type="term" value="F:phosphorelay sensor kinase activity"/>
    <property type="evidence" value="ECO:0007669"/>
    <property type="project" value="InterPro"/>
</dbReference>
<dbReference type="PROSITE" id="PS50110">
    <property type="entry name" value="RESPONSE_REGULATORY"/>
    <property type="match status" value="1"/>
</dbReference>
<dbReference type="SUPFAM" id="SSF47769">
    <property type="entry name" value="SAM/Pointed domain"/>
    <property type="match status" value="1"/>
</dbReference>
<comment type="subcellular location">
    <subcellularLocation>
        <location evidence="2">Membrane</location>
        <topology evidence="2">Multi-pass membrane protein</topology>
    </subcellularLocation>
</comment>
<organism evidence="18">
    <name type="scientific">Dunaliella tertiolecta</name>
    <name type="common">Green alga</name>
    <dbReference type="NCBI Taxonomy" id="3047"/>
    <lineage>
        <taxon>Eukaryota</taxon>
        <taxon>Viridiplantae</taxon>
        <taxon>Chlorophyta</taxon>
        <taxon>core chlorophytes</taxon>
        <taxon>Chlorophyceae</taxon>
        <taxon>CS clade</taxon>
        <taxon>Chlamydomonadales</taxon>
        <taxon>Dunaliellaceae</taxon>
        <taxon>Dunaliella</taxon>
    </lineage>
</organism>
<dbReference type="GO" id="GO:0009190">
    <property type="term" value="P:cyclic nucleotide biosynthetic process"/>
    <property type="evidence" value="ECO:0007669"/>
    <property type="project" value="InterPro"/>
</dbReference>
<dbReference type="SMART" id="SM01021">
    <property type="entry name" value="Bac_rhodopsin"/>
    <property type="match status" value="1"/>
</dbReference>
<feature type="compositionally biased region" description="Basic and acidic residues" evidence="13">
    <location>
        <begin position="1726"/>
        <end position="1737"/>
    </location>
</feature>
<evidence type="ECO:0000256" key="14">
    <source>
        <dbReference type="SAM" id="Phobius"/>
    </source>
</evidence>
<name>A0A7S3VRM7_DUNTE</name>
<dbReference type="EMBL" id="HBIP01028886">
    <property type="protein sequence ID" value="CAE0502369.1"/>
    <property type="molecule type" value="Transcribed_RNA"/>
</dbReference>
<dbReference type="InterPro" id="IPR001054">
    <property type="entry name" value="A/G_cyclase"/>
</dbReference>
<dbReference type="SMART" id="SM00387">
    <property type="entry name" value="HATPase_c"/>
    <property type="match status" value="1"/>
</dbReference>
<dbReference type="Gene3D" id="1.10.150.50">
    <property type="entry name" value="Transcription Factor, Ets-1"/>
    <property type="match status" value="1"/>
</dbReference>
<evidence type="ECO:0000256" key="7">
    <source>
        <dbReference type="ARBA" id="ARBA00022692"/>
    </source>
</evidence>
<feature type="domain" description="Guanylate cyclase" evidence="17">
    <location>
        <begin position="1255"/>
        <end position="1387"/>
    </location>
</feature>
<dbReference type="PROSITE" id="PS50109">
    <property type="entry name" value="HIS_KIN"/>
    <property type="match status" value="1"/>
</dbReference>
<evidence type="ECO:0000256" key="6">
    <source>
        <dbReference type="ARBA" id="ARBA00022679"/>
    </source>
</evidence>
<dbReference type="Pfam" id="PF01036">
    <property type="entry name" value="Bac_rhodopsin"/>
    <property type="match status" value="1"/>
</dbReference>
<keyword evidence="10 14" id="KW-0472">Membrane</keyword>
<feature type="compositionally biased region" description="Polar residues" evidence="13">
    <location>
        <begin position="1753"/>
        <end position="1770"/>
    </location>
</feature>
<gene>
    <name evidence="18" type="ORF">DTER00134_LOCUS17442</name>
</gene>
<evidence type="ECO:0000256" key="13">
    <source>
        <dbReference type="SAM" id="MobiDB-lite"/>
    </source>
</evidence>
<dbReference type="Pfam" id="PF02518">
    <property type="entry name" value="HATPase_c"/>
    <property type="match status" value="1"/>
</dbReference>
<feature type="region of interest" description="Disordered" evidence="13">
    <location>
        <begin position="1724"/>
        <end position="1787"/>
    </location>
</feature>
<evidence type="ECO:0000256" key="11">
    <source>
        <dbReference type="PROSITE-ProRule" id="PRU00169"/>
    </source>
</evidence>
<dbReference type="Pfam" id="PF00072">
    <property type="entry name" value="Response_reg"/>
    <property type="match status" value="1"/>
</dbReference>
<dbReference type="GO" id="GO:0009927">
    <property type="term" value="F:histidine phosphotransfer kinase activity"/>
    <property type="evidence" value="ECO:0007669"/>
    <property type="project" value="TreeGrafter"/>
</dbReference>
<dbReference type="InterPro" id="IPR003594">
    <property type="entry name" value="HATPase_dom"/>
</dbReference>
<keyword evidence="7 14" id="KW-0812">Transmembrane</keyword>
<dbReference type="PANTHER" id="PTHR43047:SF72">
    <property type="entry name" value="OSMOSENSING HISTIDINE PROTEIN KINASE SLN1"/>
    <property type="match status" value="1"/>
</dbReference>
<dbReference type="InterPro" id="IPR011006">
    <property type="entry name" value="CheY-like_superfamily"/>
</dbReference>
<dbReference type="InterPro" id="IPR013761">
    <property type="entry name" value="SAM/pointed_sf"/>
</dbReference>
<dbReference type="Gene3D" id="3.30.70.1230">
    <property type="entry name" value="Nucleotide cyclase"/>
    <property type="match status" value="1"/>
</dbReference>
<evidence type="ECO:0000256" key="8">
    <source>
        <dbReference type="ARBA" id="ARBA00022777"/>
    </source>
</evidence>
<dbReference type="SMART" id="SM00448">
    <property type="entry name" value="REC"/>
    <property type="match status" value="1"/>
</dbReference>
<feature type="region of interest" description="Disordered" evidence="13">
    <location>
        <begin position="932"/>
        <end position="1058"/>
    </location>
</feature>
<evidence type="ECO:0000256" key="2">
    <source>
        <dbReference type="ARBA" id="ARBA00004141"/>
    </source>
</evidence>
<dbReference type="PROSITE" id="PS50125">
    <property type="entry name" value="GUANYLATE_CYCLASE_2"/>
    <property type="match status" value="1"/>
</dbReference>
<dbReference type="Pfam" id="PF00211">
    <property type="entry name" value="Guanylate_cyc"/>
    <property type="match status" value="1"/>
</dbReference>
<feature type="transmembrane region" description="Helical" evidence="14">
    <location>
        <begin position="203"/>
        <end position="221"/>
    </location>
</feature>
<dbReference type="CDD" id="cd16922">
    <property type="entry name" value="HATPase_EvgS-ArcB-TorS-like"/>
    <property type="match status" value="1"/>
</dbReference>
<reference evidence="18" key="1">
    <citation type="submission" date="2021-01" db="EMBL/GenBank/DDBJ databases">
        <authorList>
            <person name="Corre E."/>
            <person name="Pelletier E."/>
            <person name="Niang G."/>
            <person name="Scheremetjew M."/>
            <person name="Finn R."/>
            <person name="Kale V."/>
            <person name="Holt S."/>
            <person name="Cochrane G."/>
            <person name="Meng A."/>
            <person name="Brown T."/>
            <person name="Cohen L."/>
        </authorList>
    </citation>
    <scope>NUCLEOTIDE SEQUENCE</scope>
    <source>
        <strain evidence="18">CCMP1320</strain>
    </source>
</reference>
<comment type="catalytic activity">
    <reaction evidence="1">
        <text>ATP + protein L-histidine = ADP + protein N-phospho-L-histidine.</text>
        <dbReference type="EC" id="2.7.13.3"/>
    </reaction>
</comment>
<dbReference type="SUPFAM" id="SSF55073">
    <property type="entry name" value="Nucleotide cyclase"/>
    <property type="match status" value="1"/>
</dbReference>
<feature type="domain" description="Response regulatory" evidence="16">
    <location>
        <begin position="1083"/>
        <end position="1201"/>
    </location>
</feature>
<protein>
    <recommendedName>
        <fullName evidence="4">histidine kinase</fullName>
        <ecNumber evidence="4">2.7.13.3</ecNumber>
    </recommendedName>
</protein>
<dbReference type="Gene3D" id="3.40.50.2300">
    <property type="match status" value="1"/>
</dbReference>
<feature type="transmembrane region" description="Helical" evidence="14">
    <location>
        <begin position="81"/>
        <end position="104"/>
    </location>
</feature>
<dbReference type="InterPro" id="IPR036890">
    <property type="entry name" value="HATPase_C_sf"/>
</dbReference>
<proteinExistence type="inferred from homology"/>
<feature type="compositionally biased region" description="Low complexity" evidence="13">
    <location>
        <begin position="1461"/>
        <end position="1471"/>
    </location>
</feature>
<dbReference type="InterPro" id="IPR003661">
    <property type="entry name" value="HisK_dim/P_dom"/>
</dbReference>
<evidence type="ECO:0000256" key="3">
    <source>
        <dbReference type="ARBA" id="ARBA00008130"/>
    </source>
</evidence>
<evidence type="ECO:0000259" key="17">
    <source>
        <dbReference type="PROSITE" id="PS50125"/>
    </source>
</evidence>
<dbReference type="InterPro" id="IPR029787">
    <property type="entry name" value="Nucleotide_cyclase"/>
</dbReference>
<dbReference type="SUPFAM" id="SSF81321">
    <property type="entry name" value="Family A G protein-coupled receptor-like"/>
    <property type="match status" value="1"/>
</dbReference>
<keyword evidence="5 11" id="KW-0597">Phosphoprotein</keyword>
<dbReference type="SUPFAM" id="SSF55874">
    <property type="entry name" value="ATPase domain of HSP90 chaperone/DNA topoisomerase II/histidine kinase"/>
    <property type="match status" value="1"/>
</dbReference>
<dbReference type="CDD" id="cd07302">
    <property type="entry name" value="CHD"/>
    <property type="match status" value="1"/>
</dbReference>
<sequence length="1934" mass="210213">MSRGPSRSCSKEGQASELLRWKSAIPLAYKQRNFGENVQLVQSTFFAGCAFVAYFLLGSTFSTLFPGDPAALQLWGAEVPLILSQMSATAFFTAMVLNMTSFLFEDSVAKRQLALLSCTIKAAACYSDLLLATGQLPIIFDAHGALLIPQRYVQWAVTTPLMVLVLSKLSDFAWQRTAIAMGADVMMVFMGFASHLLPHPWHWIPFGLSTCLFVFVMYELGCMVASAIKESANESANSRRSLVFIYICTLLIWSLFPVAWLTTYFNPTGIFINESLIMFANFGAKVLFSSSIMYGNYITIGQRRVMARLDLENKDRIQMITDLKEAVSRKDQFMSLMSHELRTPLNGIIQLGDALCRGAGGELNPKGQHFLRTIKNSSNHLLNIINDILDVAALKEGKLTIKHEAVNLSKAVEHVCDIVSPLAKKEVAIERRTHPGTPLIVGDFSRIVQILYNLMGNSLKFTQRGLVRVTVAPADKLATHVIITVEDTGIGISQDKIPHIWGAFEQVDMSVTRKYGGTGLGLNIVKQLVNAHEGEIQCKSKEGKGTAFTMRLPVMQAGRAIRPSLEAQIQQSVESLGYDFSVVRRSLSARSGSLNGSFRASSVVDGSRSNTGELLVSGNNSTTNLGANSTSQGQTFTGISDCEEESERIIKRRTKELENEALMNDLARRTDHKRSMDSEECVGHVMAQQQLRQRQRRSQQESPVNSTVLGEKLAYQRQLMQNQEALGLGAGKKHGLGWQGPHSLEQVQEAPSSESCHVRASMSNHSSTEEMAPKHNTMPLPTTQREPLSSQVVGKKAHSSSQCGAMDIASGRSVVPVHGHAGRLADKSEEDDIVVGGSGGNSPPFGFAWKGGGNADKGKRATSTDPASMGRIGGLGSRARRASSSLLMHGKAAATSFFGTLFPNATSSQASGQLDDEPVDFGAPLLLMRSSSEEADAEDPPVGTQGEPSKVRWNISRFTPLPKKGEDAEAQEQMDALQRQGQSAQRARSDSQFAHWARRTVGSATPTTCSNMSRYSLDAPSTASGAPSLRPGRNAPSHTSMDSGSTQRSTLTRKPMVARSASNVASGLSMEKLAYSNMYGSAQILSVDDEEVNQIVLEEILTCAGYQYARAMDGDEAMEWLLLQETLPDLILLDCMMPNMSGHEFCAQLRQHIPGTVLPVIMVSAKSNEDNIVEGLRSGSNDFIRKPYQREELLARIETQLRLKNDSWWLAELMNNQDGRETESMKLLKNILPESIIQRMQSGQKFVADSHQHVVILFSDIVGFTRLSSKLPTAEIFLMLSNMFNAFDKLTDRFSVYKVETIGDAYMVAAGHDEDDVKKKKGAPVERVLRMAKGMMDVVQNITAPNGERLRIRIGVHCGPAFAGVIGSKCPRYCFLGDTVNTASRMESMSFPMCIQVSAAVHHAWPEGHSQLVQLEAREVKGKGKMTTYLLKHGLWEEGKQTLEKEQAEAKARSNAVLHKQQQQQQVSSQSNALEAGAKGAMANGVGIDAGSTAALQPPASPNVLSNGDKAPPEVNGVVTTTPRVTKPMTTLTKPWEKEDMEDDINLQPADTSGLFGDAAVNPLAQSHNSFLLQHDEDGPEDVKPVGPPQKGTRRIQKSGPPTRMSTRGSLREGALVSHGATHFGIHNINGSNSSPIPVTPNAAEGAANLELRDALQSQLDALQDRLLQAGREAASARDDASTQRKQARQLMEQLQLLEQRGGSFSTPNRSPSVSRSQIAQLRFGETTRHPSLDHGRPPPWVTDARSHWPAQDPSSSRAQVALAQSQSPAAYNPPTKNPPPMRINTAPPELEKPLTWVVSTSNSPSPNRAPGAAGAHTHSLGLGLGGGAALLAQASSGSNLLLPPLSLAHLFADLGLDGYLGRFEEEAVHLDMLLTMDFKQLDALGLRPLGHCIRVRESVLELAKGLLRMCEGRAAASSAGSKMRVVIPQDLET</sequence>
<dbReference type="SMART" id="SM00044">
    <property type="entry name" value="CYCc"/>
    <property type="match status" value="1"/>
</dbReference>
<evidence type="ECO:0000256" key="12">
    <source>
        <dbReference type="SAM" id="Coils"/>
    </source>
</evidence>
<feature type="region of interest" description="Disordered" evidence="13">
    <location>
        <begin position="764"/>
        <end position="785"/>
    </location>
</feature>
<evidence type="ECO:0000256" key="1">
    <source>
        <dbReference type="ARBA" id="ARBA00000085"/>
    </source>
</evidence>
<dbReference type="SMART" id="SM00388">
    <property type="entry name" value="HisKA"/>
    <property type="match status" value="1"/>
</dbReference>
<dbReference type="GO" id="GO:0005886">
    <property type="term" value="C:plasma membrane"/>
    <property type="evidence" value="ECO:0007669"/>
    <property type="project" value="TreeGrafter"/>
</dbReference>
<feature type="coiled-coil region" evidence="12">
    <location>
        <begin position="1653"/>
        <end position="1701"/>
    </location>
</feature>
<dbReference type="PANTHER" id="PTHR43047">
    <property type="entry name" value="TWO-COMPONENT HISTIDINE PROTEIN KINASE"/>
    <property type="match status" value="1"/>
</dbReference>
<dbReference type="Gene3D" id="3.30.565.10">
    <property type="entry name" value="Histidine kinase-like ATPase, C-terminal domain"/>
    <property type="match status" value="1"/>
</dbReference>
<dbReference type="Gene3D" id="1.10.287.130">
    <property type="match status" value="1"/>
</dbReference>
<dbReference type="Pfam" id="PF00512">
    <property type="entry name" value="HisKA"/>
    <property type="match status" value="1"/>
</dbReference>
<feature type="transmembrane region" description="Helical" evidence="14">
    <location>
        <begin position="40"/>
        <end position="61"/>
    </location>
</feature>
<feature type="compositionally biased region" description="Low complexity" evidence="13">
    <location>
        <begin position="976"/>
        <end position="992"/>
    </location>
</feature>
<dbReference type="InterPro" id="IPR001425">
    <property type="entry name" value="Arc/bac/fun_rhodopsins"/>
</dbReference>
<dbReference type="InterPro" id="IPR036097">
    <property type="entry name" value="HisK_dim/P_sf"/>
</dbReference>
<keyword evidence="12" id="KW-0175">Coiled coil</keyword>
<feature type="modified residue" description="4-aspartylphosphate" evidence="11">
    <location>
        <position position="1134"/>
    </location>
</feature>
<feature type="region of interest" description="Disordered" evidence="13">
    <location>
        <begin position="1446"/>
        <end position="1473"/>
    </location>
</feature>
<dbReference type="CDD" id="cd00082">
    <property type="entry name" value="HisKA"/>
    <property type="match status" value="1"/>
</dbReference>
<dbReference type="SUPFAM" id="SSF52172">
    <property type="entry name" value="CheY-like"/>
    <property type="match status" value="1"/>
</dbReference>
<dbReference type="EC" id="2.7.13.3" evidence="4"/>
<dbReference type="Gene3D" id="1.20.1070.10">
    <property type="entry name" value="Rhodopsin 7-helix transmembrane proteins"/>
    <property type="match status" value="1"/>
</dbReference>
<evidence type="ECO:0000256" key="9">
    <source>
        <dbReference type="ARBA" id="ARBA00022989"/>
    </source>
</evidence>
<evidence type="ECO:0000259" key="15">
    <source>
        <dbReference type="PROSITE" id="PS50109"/>
    </source>
</evidence>
<feature type="compositionally biased region" description="Polar residues" evidence="13">
    <location>
        <begin position="1002"/>
        <end position="1025"/>
    </location>
</feature>
<accession>A0A7S3VRM7</accession>
<evidence type="ECO:0000259" key="16">
    <source>
        <dbReference type="PROSITE" id="PS50110"/>
    </source>
</evidence>